<protein>
    <recommendedName>
        <fullName evidence="5">Myb-like domain-containing protein</fullName>
    </recommendedName>
</protein>
<proteinExistence type="predicted"/>
<dbReference type="AlphaFoldDB" id="A0A8H6ELK8"/>
<feature type="chain" id="PRO_5034182204" description="Myb-like domain-containing protein" evidence="2">
    <location>
        <begin position="16"/>
        <end position="644"/>
    </location>
</feature>
<feature type="region of interest" description="Disordered" evidence="1">
    <location>
        <begin position="117"/>
        <end position="159"/>
    </location>
</feature>
<feature type="compositionally biased region" description="Polar residues" evidence="1">
    <location>
        <begin position="573"/>
        <end position="589"/>
    </location>
</feature>
<feature type="compositionally biased region" description="Basic residues" evidence="1">
    <location>
        <begin position="130"/>
        <end position="144"/>
    </location>
</feature>
<feature type="signal peptide" evidence="2">
    <location>
        <begin position="1"/>
        <end position="15"/>
    </location>
</feature>
<evidence type="ECO:0000256" key="1">
    <source>
        <dbReference type="SAM" id="MobiDB-lite"/>
    </source>
</evidence>
<feature type="compositionally biased region" description="Basic and acidic residues" evidence="1">
    <location>
        <begin position="611"/>
        <end position="632"/>
    </location>
</feature>
<evidence type="ECO:0000313" key="4">
    <source>
        <dbReference type="Proteomes" id="UP000531561"/>
    </source>
</evidence>
<keyword evidence="2" id="KW-0732">Signal</keyword>
<evidence type="ECO:0008006" key="5">
    <source>
        <dbReference type="Google" id="ProtNLM"/>
    </source>
</evidence>
<feature type="region of interest" description="Disordered" evidence="1">
    <location>
        <begin position="573"/>
        <end position="644"/>
    </location>
</feature>
<name>A0A8H6ELK8_9HELO</name>
<gene>
    <name evidence="3" type="ORF">Bfra_002809</name>
</gene>
<dbReference type="RefSeq" id="XP_037195351.1">
    <property type="nucleotide sequence ID" value="XM_037333223.1"/>
</dbReference>
<dbReference type="OrthoDB" id="5430411at2759"/>
<sequence>MVMWILLLHFSKHFGENLWEHYRKRYSNKCMPTGPFAMSSHNNTPKPQESDKLPEHIQEMPISPRVSATKRPRLAANPHASVDEPLTTTTNPEYIDPEALFSPGHAPGYLQWKRAPAPDLTSETEEEKRHRLNKRHAPKGKRGTRCIDDGTIDRSPAILGKPDPSKLVVRFKTEEIDDCSNKLIQGDVEFQYEDDSKGVRVNWNDAKSLHALNNWRNQVIRRNIGKVYDNNDFWTVQEQKILTELVRDYLNAKKDIDWTQIADDYNSSIENIEQDKGIPGAPRRYRCKSSAQNPREAVCISVPLREDRQIPRRHDWVLRQEMGYFLAPDAIVVMELLRNSALAQKNGHPPARSRRGQSQLGKQIRDKAAAQESFDEQECSFASSTYETDRSIVEASPELAPTPSLHPPTQPRPLQPRQKANFQHKAEPPRSRYKKRNVYNEEIVYDKPSTELHRSSTNFKTSQGLGDRRQALDLLAEQATILYDHLPEESKWSAPRPIVPNITSAPTKLAPTAPAPTVPAPAPIRFRPVTFGSIASPRDTPVKMPTARMVPVSEPANSMSPVPVASTTIATRENYSESGSHQIASTQKPDLSATPLDRSFAQPRPIVPRIPDWKINHQMKETAGEKIAEANARKRSTSEPAPEI</sequence>
<organism evidence="3 4">
    <name type="scientific">Botrytis fragariae</name>
    <dbReference type="NCBI Taxonomy" id="1964551"/>
    <lineage>
        <taxon>Eukaryota</taxon>
        <taxon>Fungi</taxon>
        <taxon>Dikarya</taxon>
        <taxon>Ascomycota</taxon>
        <taxon>Pezizomycotina</taxon>
        <taxon>Leotiomycetes</taxon>
        <taxon>Helotiales</taxon>
        <taxon>Sclerotiniaceae</taxon>
        <taxon>Botrytis</taxon>
    </lineage>
</organism>
<evidence type="ECO:0000256" key="2">
    <source>
        <dbReference type="SAM" id="SignalP"/>
    </source>
</evidence>
<dbReference type="GeneID" id="59256915"/>
<dbReference type="Proteomes" id="UP000531561">
    <property type="component" value="Unassembled WGS sequence"/>
</dbReference>
<comment type="caution">
    <text evidence="3">The sequence shown here is derived from an EMBL/GenBank/DDBJ whole genome shotgun (WGS) entry which is preliminary data.</text>
</comment>
<feature type="region of interest" description="Disordered" evidence="1">
    <location>
        <begin position="343"/>
        <end position="431"/>
    </location>
</feature>
<reference evidence="3 4" key="1">
    <citation type="journal article" date="2020" name="Phytopathology">
        <title>A high-quality genome resource of Botrytis fragariae, a new and rapidly spreading fungal pathogen causing strawberry gray mold in the U.S.A.</title>
        <authorList>
            <person name="Wu Y."/>
            <person name="Saski C.A."/>
            <person name="Schnabel G."/>
            <person name="Xiao S."/>
            <person name="Hu M."/>
        </authorList>
    </citation>
    <scope>NUCLEOTIDE SEQUENCE [LARGE SCALE GENOMIC DNA]</scope>
    <source>
        <strain evidence="3 4">BVB16</strain>
    </source>
</reference>
<evidence type="ECO:0000313" key="3">
    <source>
        <dbReference type="EMBL" id="KAF5876405.1"/>
    </source>
</evidence>
<dbReference type="EMBL" id="JABFCT010000004">
    <property type="protein sequence ID" value="KAF5876405.1"/>
    <property type="molecule type" value="Genomic_DNA"/>
</dbReference>
<keyword evidence="4" id="KW-1185">Reference proteome</keyword>
<accession>A0A8H6ELK8</accession>
<feature type="compositionally biased region" description="Pro residues" evidence="1">
    <location>
        <begin position="404"/>
        <end position="414"/>
    </location>
</feature>